<evidence type="ECO:0000313" key="2">
    <source>
        <dbReference type="EMBL" id="KAK9142881.1"/>
    </source>
</evidence>
<feature type="region of interest" description="Disordered" evidence="1">
    <location>
        <begin position="183"/>
        <end position="202"/>
    </location>
</feature>
<organism evidence="2 3">
    <name type="scientific">Stephania yunnanensis</name>
    <dbReference type="NCBI Taxonomy" id="152371"/>
    <lineage>
        <taxon>Eukaryota</taxon>
        <taxon>Viridiplantae</taxon>
        <taxon>Streptophyta</taxon>
        <taxon>Embryophyta</taxon>
        <taxon>Tracheophyta</taxon>
        <taxon>Spermatophyta</taxon>
        <taxon>Magnoliopsida</taxon>
        <taxon>Ranunculales</taxon>
        <taxon>Menispermaceae</taxon>
        <taxon>Menispermoideae</taxon>
        <taxon>Cissampelideae</taxon>
        <taxon>Stephania</taxon>
    </lineage>
</organism>
<evidence type="ECO:0000313" key="3">
    <source>
        <dbReference type="Proteomes" id="UP001420932"/>
    </source>
</evidence>
<dbReference type="EMBL" id="JBBNAF010000005">
    <property type="protein sequence ID" value="KAK9142881.1"/>
    <property type="molecule type" value="Genomic_DNA"/>
</dbReference>
<dbReference type="AlphaFoldDB" id="A0AAP0JZ48"/>
<evidence type="ECO:0000256" key="1">
    <source>
        <dbReference type="SAM" id="MobiDB-lite"/>
    </source>
</evidence>
<proteinExistence type="predicted"/>
<feature type="compositionally biased region" description="Basic and acidic residues" evidence="1">
    <location>
        <begin position="9"/>
        <end position="19"/>
    </location>
</feature>
<accession>A0AAP0JZ48</accession>
<name>A0AAP0JZ48_9MAGN</name>
<gene>
    <name evidence="2" type="ORF">Syun_012281</name>
</gene>
<feature type="compositionally biased region" description="Gly residues" evidence="1">
    <location>
        <begin position="90"/>
        <end position="99"/>
    </location>
</feature>
<feature type="region of interest" description="Disordered" evidence="1">
    <location>
        <begin position="1"/>
        <end position="102"/>
    </location>
</feature>
<protein>
    <submittedName>
        <fullName evidence="2">Uncharacterized protein</fullName>
    </submittedName>
</protein>
<dbReference type="Proteomes" id="UP001420932">
    <property type="component" value="Unassembled WGS sequence"/>
</dbReference>
<keyword evidence="3" id="KW-1185">Reference proteome</keyword>
<sequence length="249" mass="26209">MIRRARERGKKEREEERKPAARRLRRTRGGTAMVAPGADPAADDLPGDSPTRDRRGWRLARKAEAANLMAASEAADGRQGVPAAAARPDGGSGRRGGGAEVDARWRRATPAAPRCGSGCAVEAAARPTGRGGGRQHWPAVVAAPASSGSGRRHRRDRLGLRAPGTVAGAQDGSEVDGGAAPVAAAGGAGDRRWRDGDEGSDAVTTRGRCRIDRMRDFDKIATTRLWDLGCYSQVSGAHIEMRASAFRGM</sequence>
<reference evidence="2 3" key="1">
    <citation type="submission" date="2024-01" db="EMBL/GenBank/DDBJ databases">
        <title>Genome assemblies of Stephania.</title>
        <authorList>
            <person name="Yang L."/>
        </authorList>
    </citation>
    <scope>NUCLEOTIDE SEQUENCE [LARGE SCALE GENOMIC DNA]</scope>
    <source>
        <strain evidence="2">YNDBR</strain>
        <tissue evidence="2">Leaf</tissue>
    </source>
</reference>
<comment type="caution">
    <text evidence="2">The sequence shown here is derived from an EMBL/GenBank/DDBJ whole genome shotgun (WGS) entry which is preliminary data.</text>
</comment>
<feature type="compositionally biased region" description="Low complexity" evidence="1">
    <location>
        <begin position="65"/>
        <end position="74"/>
    </location>
</feature>
<feature type="compositionally biased region" description="Basic and acidic residues" evidence="1">
    <location>
        <begin position="50"/>
        <end position="64"/>
    </location>
</feature>